<dbReference type="GO" id="GO:0016491">
    <property type="term" value="F:oxidoreductase activity"/>
    <property type="evidence" value="ECO:0007669"/>
    <property type="project" value="UniProtKB-KW"/>
</dbReference>
<dbReference type="InterPro" id="IPR055170">
    <property type="entry name" value="GFO_IDH_MocA-like_dom"/>
</dbReference>
<dbReference type="InterPro" id="IPR000683">
    <property type="entry name" value="Gfo/Idh/MocA-like_OxRdtase_N"/>
</dbReference>
<feature type="domain" description="Gfo/Idh/MocA-like oxidoreductase N-terminal" evidence="2">
    <location>
        <begin position="4"/>
        <end position="128"/>
    </location>
</feature>
<dbReference type="AlphaFoldDB" id="A0A656YXF3"/>
<dbReference type="PANTHER" id="PTHR43818:SF11">
    <property type="entry name" value="BCDNA.GH03377"/>
    <property type="match status" value="1"/>
</dbReference>
<name>A0A656YXF3_9EURY</name>
<evidence type="ECO:0000313" key="5">
    <source>
        <dbReference type="Proteomes" id="UP000070257"/>
    </source>
</evidence>
<evidence type="ECO:0000259" key="3">
    <source>
        <dbReference type="Pfam" id="PF22725"/>
    </source>
</evidence>
<dbReference type="SUPFAM" id="SSF51735">
    <property type="entry name" value="NAD(P)-binding Rossmann-fold domains"/>
    <property type="match status" value="1"/>
</dbReference>
<accession>A0A656YXF3</accession>
<dbReference type="SUPFAM" id="SSF55347">
    <property type="entry name" value="Glyceraldehyde-3-phosphate dehydrogenase-like, C-terminal domain"/>
    <property type="match status" value="1"/>
</dbReference>
<gene>
    <name evidence="4" type="ORF">AKJ39_00300</name>
</gene>
<organism evidence="4 5">
    <name type="scientific">candidate division MSBL1 archaeon SCGC-AAA259J03</name>
    <dbReference type="NCBI Taxonomy" id="1698269"/>
    <lineage>
        <taxon>Archaea</taxon>
        <taxon>Methanobacteriati</taxon>
        <taxon>Methanobacteriota</taxon>
        <taxon>candidate division MSBL1</taxon>
    </lineage>
</organism>
<comment type="caution">
    <text evidence="4">The sequence shown here is derived from an EMBL/GenBank/DDBJ whole genome shotgun (WGS) entry which is preliminary data.</text>
</comment>
<dbReference type="Gene3D" id="3.40.50.720">
    <property type="entry name" value="NAD(P)-binding Rossmann-like Domain"/>
    <property type="match status" value="1"/>
</dbReference>
<dbReference type="InterPro" id="IPR036291">
    <property type="entry name" value="NAD(P)-bd_dom_sf"/>
</dbReference>
<evidence type="ECO:0000313" key="4">
    <source>
        <dbReference type="EMBL" id="KXA98901.1"/>
    </source>
</evidence>
<keyword evidence="5" id="KW-1185">Reference proteome</keyword>
<sequence length="369" mass="41588">MSYKVGMLGYKFMGKAHTNALKDISVFFPEAPKPDLEIIGGRTEDAVAEAREQFGFNRYTTDWEEIVEDEEVDIFVNLGPNFVHEEPSIRALEEGKHVFCEKPLAEDLESAKAMAEAAESAEGQAAIGFNYRYVPAVALAKKMIEDGLLGEIHHFRGLYLQDWLVDPEAPWSWRNDKEMAGSGSLGDLGAHSIDLSLYLVGDIESVSGNLKTFVDERPLPGEEGTKPVTVDDAYTMQAEFENGAIGLFEASRFSTGYKNENKIEIHGSEGAIRFSLERLNELDIYDRSDDEEGFKTILVTNPEHPYIDAWWPPGHVVGWEHTFANEWCTFLKTISEGEEYHPNFQDGLRIQEILEAVSRSARNRKWVKV</sequence>
<dbReference type="GO" id="GO:0000166">
    <property type="term" value="F:nucleotide binding"/>
    <property type="evidence" value="ECO:0007669"/>
    <property type="project" value="InterPro"/>
</dbReference>
<keyword evidence="1" id="KW-0560">Oxidoreductase</keyword>
<dbReference type="EMBL" id="LHXT01000002">
    <property type="protein sequence ID" value="KXA98901.1"/>
    <property type="molecule type" value="Genomic_DNA"/>
</dbReference>
<proteinExistence type="predicted"/>
<evidence type="ECO:0000256" key="1">
    <source>
        <dbReference type="ARBA" id="ARBA00023002"/>
    </source>
</evidence>
<evidence type="ECO:0000259" key="2">
    <source>
        <dbReference type="Pfam" id="PF01408"/>
    </source>
</evidence>
<dbReference type="InterPro" id="IPR050463">
    <property type="entry name" value="Gfo/Idh/MocA_oxidrdct_glycsds"/>
</dbReference>
<feature type="domain" description="GFO/IDH/MocA-like oxidoreductase" evidence="3">
    <location>
        <begin position="138"/>
        <end position="273"/>
    </location>
</feature>
<dbReference type="Pfam" id="PF01408">
    <property type="entry name" value="GFO_IDH_MocA"/>
    <property type="match status" value="1"/>
</dbReference>
<dbReference type="Pfam" id="PF22725">
    <property type="entry name" value="GFO_IDH_MocA_C3"/>
    <property type="match status" value="1"/>
</dbReference>
<dbReference type="Gene3D" id="3.30.360.10">
    <property type="entry name" value="Dihydrodipicolinate Reductase, domain 2"/>
    <property type="match status" value="1"/>
</dbReference>
<reference evidence="4 5" key="1">
    <citation type="journal article" date="2016" name="Sci. Rep.">
        <title>Metabolic traits of an uncultured archaeal lineage -MSBL1- from brine pools of the Red Sea.</title>
        <authorList>
            <person name="Mwirichia R."/>
            <person name="Alam I."/>
            <person name="Rashid M."/>
            <person name="Vinu M."/>
            <person name="Ba-Alawi W."/>
            <person name="Anthony Kamau A."/>
            <person name="Kamanda Ngugi D."/>
            <person name="Goker M."/>
            <person name="Klenk H.P."/>
            <person name="Bajic V."/>
            <person name="Stingl U."/>
        </authorList>
    </citation>
    <scope>NUCLEOTIDE SEQUENCE [LARGE SCALE GENOMIC DNA]</scope>
    <source>
        <strain evidence="4">SCGC-AAA259J03</strain>
    </source>
</reference>
<dbReference type="Proteomes" id="UP000070257">
    <property type="component" value="Unassembled WGS sequence"/>
</dbReference>
<protein>
    <submittedName>
        <fullName evidence="4">Oxidoreductase</fullName>
    </submittedName>
</protein>
<dbReference type="PANTHER" id="PTHR43818">
    <property type="entry name" value="BCDNA.GH03377"/>
    <property type="match status" value="1"/>
</dbReference>